<organism evidence="8 9">
    <name type="scientific">Candidatus Yanofskybacteria bacterium RIFCSPHIGHO2_02_FULL_38_22b</name>
    <dbReference type="NCBI Taxonomy" id="1802673"/>
    <lineage>
        <taxon>Bacteria</taxon>
        <taxon>Candidatus Yanofskyibacteriota</taxon>
    </lineage>
</organism>
<evidence type="ECO:0000256" key="7">
    <source>
        <dbReference type="HAMAP-Rule" id="MF_00011"/>
    </source>
</evidence>
<dbReference type="EMBL" id="MGJN01000019">
    <property type="protein sequence ID" value="OGN06503.1"/>
    <property type="molecule type" value="Genomic_DNA"/>
</dbReference>
<keyword evidence="7" id="KW-0963">Cytoplasm</keyword>
<comment type="subcellular location">
    <subcellularLocation>
        <location evidence="7">Cytoplasm</location>
    </subcellularLocation>
</comment>
<feature type="active site" description="Proton acceptor" evidence="7">
    <location>
        <position position="15"/>
    </location>
</feature>
<dbReference type="HAMAP" id="MF_00011">
    <property type="entry name" value="Adenylosucc_synth"/>
    <property type="match status" value="1"/>
</dbReference>
<protein>
    <recommendedName>
        <fullName evidence="7">Adenylosuccinate synthetase</fullName>
        <shortName evidence="7">AMPSase</shortName>
        <shortName evidence="7">AdSS</shortName>
        <ecNumber evidence="7">6.3.4.4</ecNumber>
    </recommendedName>
    <alternativeName>
        <fullName evidence="7">IMP--aspartate ligase</fullName>
    </alternativeName>
</protein>
<feature type="binding site" evidence="7">
    <location>
        <begin position="14"/>
        <end position="20"/>
    </location>
    <ligand>
        <name>GTP</name>
        <dbReference type="ChEBI" id="CHEBI:37565"/>
    </ligand>
</feature>
<dbReference type="Pfam" id="PF00709">
    <property type="entry name" value="Adenylsucc_synt"/>
    <property type="match status" value="1"/>
</dbReference>
<sequence>MSKKAFVITGLGYGDEGKGKVTLWLSSKHKAHTVIRTGGPQAMHRVVTSDGHEHVHAQFGSGTLAGARTHLSKNMVIDPYAIISEGRSLQKEHGIRDIFDKITIHEDALVITPFHAIANRLKELSRSDKRYGSVGVGVGETVLDAEAFPEEAIRAKDLYQPNLKDKLESIQKRKILELEEIISRIDKLPETLRDRAHFEAANLQSEKTIEWALSWFIEIASLVGIVDTSYVAEKILGRSGTVIFEGSQGVLLDRFYGFHPYTTKVRTIPETALSLLKECDYDGEVTSLGVLRAYHTRHGGGPFVTESTELTRCLPDPSNQNHQWQGNFRVGCFDVVLAKYAVEVCKGQLDGLVVTCVDRIQSLGRWEVCRSYSDPHINPFFISDFFLQNSTDEIIGIKVSDSSGRLQIERQEELGRFLYQCFPNIEVLKITDPLFIGFQFIRDELNIPVYAVSTGPMNKDCIELKYQIDLGILQ</sequence>
<comment type="catalytic activity">
    <reaction evidence="7">
        <text>IMP + L-aspartate + GTP = N(6)-(1,2-dicarboxyethyl)-AMP + GDP + phosphate + 2 H(+)</text>
        <dbReference type="Rhea" id="RHEA:15753"/>
        <dbReference type="ChEBI" id="CHEBI:15378"/>
        <dbReference type="ChEBI" id="CHEBI:29991"/>
        <dbReference type="ChEBI" id="CHEBI:37565"/>
        <dbReference type="ChEBI" id="CHEBI:43474"/>
        <dbReference type="ChEBI" id="CHEBI:57567"/>
        <dbReference type="ChEBI" id="CHEBI:58053"/>
        <dbReference type="ChEBI" id="CHEBI:58189"/>
        <dbReference type="EC" id="6.3.4.4"/>
    </reaction>
</comment>
<dbReference type="PANTHER" id="PTHR11846:SF0">
    <property type="entry name" value="ADENYLOSUCCINATE SYNTHETASE"/>
    <property type="match status" value="1"/>
</dbReference>
<evidence type="ECO:0000256" key="2">
    <source>
        <dbReference type="ARBA" id="ARBA00022723"/>
    </source>
</evidence>
<dbReference type="SUPFAM" id="SSF52540">
    <property type="entry name" value="P-loop containing nucleoside triphosphate hydrolases"/>
    <property type="match status" value="1"/>
</dbReference>
<dbReference type="GO" id="GO:0046040">
    <property type="term" value="P:IMP metabolic process"/>
    <property type="evidence" value="ECO:0007669"/>
    <property type="project" value="TreeGrafter"/>
</dbReference>
<keyword evidence="4 7" id="KW-0658">Purine biosynthesis</keyword>
<keyword evidence="1 7" id="KW-0436">Ligase</keyword>
<dbReference type="AlphaFoldDB" id="A0A1F8F070"/>
<evidence type="ECO:0000256" key="6">
    <source>
        <dbReference type="ARBA" id="ARBA00023134"/>
    </source>
</evidence>
<dbReference type="UniPathway" id="UPA00075">
    <property type="reaction ID" value="UER00335"/>
</dbReference>
<dbReference type="Gene3D" id="1.10.300.10">
    <property type="entry name" value="Adenylosuccinate Synthetase, subunit A, domain 2"/>
    <property type="match status" value="1"/>
</dbReference>
<accession>A0A1F8F070</accession>
<evidence type="ECO:0000256" key="5">
    <source>
        <dbReference type="ARBA" id="ARBA00022842"/>
    </source>
</evidence>
<feature type="binding site" description="in other chain" evidence="7">
    <location>
        <position position="248"/>
    </location>
    <ligand>
        <name>IMP</name>
        <dbReference type="ChEBI" id="CHEBI:58053"/>
        <note>ligand shared between dimeric partners</note>
    </ligand>
</feature>
<dbReference type="Gene3D" id="3.40.440.10">
    <property type="entry name" value="Adenylosuccinate Synthetase, subunit A, domain 1"/>
    <property type="match status" value="1"/>
</dbReference>
<dbReference type="Gene3D" id="3.90.170.10">
    <property type="entry name" value="Adenylosuccinate Synthetase, subunit A, domain 3"/>
    <property type="match status" value="1"/>
</dbReference>
<reference evidence="8 9" key="1">
    <citation type="journal article" date="2016" name="Nat. Commun.">
        <title>Thousands of microbial genomes shed light on interconnected biogeochemical processes in an aquifer system.</title>
        <authorList>
            <person name="Anantharaman K."/>
            <person name="Brown C.T."/>
            <person name="Hug L.A."/>
            <person name="Sharon I."/>
            <person name="Castelle C.J."/>
            <person name="Probst A.J."/>
            <person name="Thomas B.C."/>
            <person name="Singh A."/>
            <person name="Wilkins M.J."/>
            <person name="Karaoz U."/>
            <person name="Brodie E.L."/>
            <person name="Williams K.H."/>
            <person name="Hubbard S.S."/>
            <person name="Banfield J.F."/>
        </authorList>
    </citation>
    <scope>NUCLEOTIDE SEQUENCE [LARGE SCALE GENOMIC DNA]</scope>
</reference>
<evidence type="ECO:0000256" key="4">
    <source>
        <dbReference type="ARBA" id="ARBA00022755"/>
    </source>
</evidence>
<feature type="binding site" description="in other chain" evidence="7">
    <location>
        <position position="263"/>
    </location>
    <ligand>
        <name>IMP</name>
        <dbReference type="ChEBI" id="CHEBI:58053"/>
        <note>ligand shared between dimeric partners</note>
    </ligand>
</feature>
<comment type="cofactor">
    <cofactor evidence="7">
        <name>Mg(2+)</name>
        <dbReference type="ChEBI" id="CHEBI:18420"/>
    </cofactor>
    <text evidence="7">Binds 1 Mg(2+) ion per subunit.</text>
</comment>
<feature type="binding site" evidence="7">
    <location>
        <position position="15"/>
    </location>
    <ligand>
        <name>Mg(2+)</name>
        <dbReference type="ChEBI" id="CHEBI:18420"/>
    </ligand>
</feature>
<keyword evidence="2 7" id="KW-0479">Metal-binding</keyword>
<keyword evidence="6 7" id="KW-0342">GTP-binding</keyword>
<feature type="binding site" evidence="7">
    <location>
        <begin position="453"/>
        <end position="455"/>
    </location>
    <ligand>
        <name>GTP</name>
        <dbReference type="ChEBI" id="CHEBI:37565"/>
    </ligand>
</feature>
<evidence type="ECO:0000313" key="9">
    <source>
        <dbReference type="Proteomes" id="UP000176834"/>
    </source>
</evidence>
<dbReference type="GO" id="GO:0004019">
    <property type="term" value="F:adenylosuccinate synthase activity"/>
    <property type="evidence" value="ECO:0007669"/>
    <property type="project" value="UniProtKB-UniRule"/>
</dbReference>
<comment type="pathway">
    <text evidence="7">Purine metabolism; AMP biosynthesis via de novo pathway; AMP from IMP: step 1/2.</text>
</comment>
<comment type="caution">
    <text evidence="8">The sequence shown here is derived from an EMBL/GenBank/DDBJ whole genome shotgun (WGS) entry which is preliminary data.</text>
</comment>
<dbReference type="EC" id="6.3.4.4" evidence="7"/>
<dbReference type="GO" id="GO:0044208">
    <property type="term" value="P:'de novo' AMP biosynthetic process"/>
    <property type="evidence" value="ECO:0007669"/>
    <property type="project" value="UniProtKB-UniRule"/>
</dbReference>
<dbReference type="GO" id="GO:0005737">
    <property type="term" value="C:cytoplasm"/>
    <property type="evidence" value="ECO:0007669"/>
    <property type="project" value="UniProtKB-SubCell"/>
</dbReference>
<dbReference type="InterPro" id="IPR042110">
    <property type="entry name" value="Adenylosuccinate_synth_dom2"/>
</dbReference>
<proteinExistence type="inferred from homology"/>
<evidence type="ECO:0000313" key="8">
    <source>
        <dbReference type="EMBL" id="OGN06503.1"/>
    </source>
</evidence>
<comment type="subunit">
    <text evidence="7">Homodimer.</text>
</comment>
<dbReference type="InterPro" id="IPR042109">
    <property type="entry name" value="Adenylosuccinate_synth_dom1"/>
</dbReference>
<evidence type="ECO:0000256" key="1">
    <source>
        <dbReference type="ARBA" id="ARBA00022598"/>
    </source>
</evidence>
<name>A0A1F8F070_9BACT</name>
<keyword evidence="3 7" id="KW-0547">Nucleotide-binding</keyword>
<comment type="similarity">
    <text evidence="7">Belongs to the adenylosuccinate synthetase family.</text>
</comment>
<dbReference type="PANTHER" id="PTHR11846">
    <property type="entry name" value="ADENYLOSUCCINATE SYNTHETASE"/>
    <property type="match status" value="1"/>
</dbReference>
<dbReference type="GO" id="GO:0005525">
    <property type="term" value="F:GTP binding"/>
    <property type="evidence" value="ECO:0007669"/>
    <property type="project" value="UniProtKB-UniRule"/>
</dbReference>
<comment type="caution">
    <text evidence="7">Lacks conserved residue(s) required for the propagation of feature annotation.</text>
</comment>
<dbReference type="SMART" id="SM00788">
    <property type="entry name" value="Adenylsucc_synt"/>
    <property type="match status" value="1"/>
</dbReference>
<dbReference type="Proteomes" id="UP000176834">
    <property type="component" value="Unassembled WGS sequence"/>
</dbReference>
<feature type="binding site" description="in other chain" evidence="7">
    <location>
        <begin position="15"/>
        <end position="18"/>
    </location>
    <ligand>
        <name>IMP</name>
        <dbReference type="ChEBI" id="CHEBI:58053"/>
        <note>ligand shared between dimeric partners</note>
    </ligand>
</feature>
<comment type="function">
    <text evidence="7">Plays an important role in the de novo pathway of purine nucleotide biosynthesis. Catalyzes the first committed step in the biosynthesis of AMP from IMP.</text>
</comment>
<dbReference type="InterPro" id="IPR001114">
    <property type="entry name" value="Adenylosuccinate_synthetase"/>
</dbReference>
<feature type="binding site" evidence="7">
    <location>
        <begin position="356"/>
        <end position="358"/>
    </location>
    <ligand>
        <name>GTP</name>
        <dbReference type="ChEBI" id="CHEBI:37565"/>
    </ligand>
</feature>
<dbReference type="InterPro" id="IPR027417">
    <property type="entry name" value="P-loop_NTPase"/>
</dbReference>
<feature type="active site" description="Proton donor" evidence="7">
    <location>
        <position position="44"/>
    </location>
</feature>
<dbReference type="GO" id="GO:0000287">
    <property type="term" value="F:magnesium ion binding"/>
    <property type="evidence" value="ECO:0007669"/>
    <property type="project" value="UniProtKB-UniRule"/>
</dbReference>
<keyword evidence="5 7" id="KW-0460">Magnesium</keyword>
<gene>
    <name evidence="7" type="primary">purA</name>
    <name evidence="8" type="ORF">A3B86_03590</name>
</gene>
<dbReference type="InterPro" id="IPR042111">
    <property type="entry name" value="Adenylosuccinate_synth_dom3"/>
</dbReference>
<evidence type="ECO:0000256" key="3">
    <source>
        <dbReference type="ARBA" id="ARBA00022741"/>
    </source>
</evidence>